<evidence type="ECO:0000256" key="5">
    <source>
        <dbReference type="ARBA" id="ARBA00022989"/>
    </source>
</evidence>
<dbReference type="InterPro" id="IPR030386">
    <property type="entry name" value="G_GB1_RHD3_dom"/>
</dbReference>
<dbReference type="PROSITE" id="PS51715">
    <property type="entry name" value="G_GB1_RHD3"/>
    <property type="match status" value="1"/>
</dbReference>
<protein>
    <submittedName>
        <fullName evidence="10">OLC1v1015055C1</fullName>
    </submittedName>
</protein>
<dbReference type="Gene3D" id="3.40.50.300">
    <property type="entry name" value="P-loop containing nucleotide triphosphate hydrolases"/>
    <property type="match status" value="1"/>
</dbReference>
<keyword evidence="6" id="KW-0342">GTP-binding</keyword>
<dbReference type="Pfam" id="PF20428">
    <property type="entry name" value="Sey1_3HB"/>
    <property type="match status" value="1"/>
</dbReference>
<feature type="domain" description="GB1/RHD3-type G" evidence="9">
    <location>
        <begin position="18"/>
        <end position="220"/>
    </location>
</feature>
<dbReference type="EMBL" id="OX459124">
    <property type="protein sequence ID" value="CAI9114346.1"/>
    <property type="molecule type" value="Genomic_DNA"/>
</dbReference>
<reference evidence="10" key="1">
    <citation type="submission" date="2023-03" db="EMBL/GenBank/DDBJ databases">
        <authorList>
            <person name="Julca I."/>
        </authorList>
    </citation>
    <scope>NUCLEOTIDE SEQUENCE</scope>
</reference>
<dbReference type="Pfam" id="PF05879">
    <property type="entry name" value="RHD3_GTPase"/>
    <property type="match status" value="1"/>
</dbReference>
<keyword evidence="2" id="KW-0547">Nucleotide-binding</keyword>
<evidence type="ECO:0000256" key="1">
    <source>
        <dbReference type="ARBA" id="ARBA00022692"/>
    </source>
</evidence>
<proteinExistence type="inferred from homology"/>
<dbReference type="InterPro" id="IPR046758">
    <property type="entry name" value="Sey1/RHD3-like_3HB"/>
</dbReference>
<dbReference type="PANTHER" id="PTHR45923:SF2">
    <property type="entry name" value="PROTEIN SEY1"/>
    <property type="match status" value="1"/>
</dbReference>
<evidence type="ECO:0000256" key="8">
    <source>
        <dbReference type="PROSITE-ProRule" id="PRU01052"/>
    </source>
</evidence>
<dbReference type="Proteomes" id="UP001161247">
    <property type="component" value="Chromosome 7"/>
</dbReference>
<keyword evidence="4" id="KW-0256">Endoplasmic reticulum</keyword>
<dbReference type="GO" id="GO:0005525">
    <property type="term" value="F:GTP binding"/>
    <property type="evidence" value="ECO:0007669"/>
    <property type="project" value="UniProtKB-KW"/>
</dbReference>
<evidence type="ECO:0000256" key="2">
    <source>
        <dbReference type="ARBA" id="ARBA00022741"/>
    </source>
</evidence>
<evidence type="ECO:0000256" key="4">
    <source>
        <dbReference type="ARBA" id="ARBA00022824"/>
    </source>
</evidence>
<dbReference type="GO" id="GO:0016320">
    <property type="term" value="P:endoplasmic reticulum membrane fusion"/>
    <property type="evidence" value="ECO:0007669"/>
    <property type="project" value="TreeGrafter"/>
</dbReference>
<keyword evidence="3" id="KW-0378">Hydrolase</keyword>
<keyword evidence="5" id="KW-1133">Transmembrane helix</keyword>
<name>A0AAV1E4I8_OLDCO</name>
<keyword evidence="11" id="KW-1185">Reference proteome</keyword>
<evidence type="ECO:0000256" key="7">
    <source>
        <dbReference type="ARBA" id="ARBA00023136"/>
    </source>
</evidence>
<comment type="similarity">
    <text evidence="8">Belongs to the TRAFAC class dynamin-like GTPase superfamily. GB1/RHD3 GTPase family.</text>
</comment>
<evidence type="ECO:0000313" key="10">
    <source>
        <dbReference type="EMBL" id="CAI9114346.1"/>
    </source>
</evidence>
<dbReference type="SUPFAM" id="SSF52540">
    <property type="entry name" value="P-loop containing nucleoside triphosphate hydrolases"/>
    <property type="match status" value="1"/>
</dbReference>
<dbReference type="GO" id="GO:0005783">
    <property type="term" value="C:endoplasmic reticulum"/>
    <property type="evidence" value="ECO:0007669"/>
    <property type="project" value="TreeGrafter"/>
</dbReference>
<organism evidence="10 11">
    <name type="scientific">Oldenlandia corymbosa var. corymbosa</name>
    <dbReference type="NCBI Taxonomy" id="529605"/>
    <lineage>
        <taxon>Eukaryota</taxon>
        <taxon>Viridiplantae</taxon>
        <taxon>Streptophyta</taxon>
        <taxon>Embryophyta</taxon>
        <taxon>Tracheophyta</taxon>
        <taxon>Spermatophyta</taxon>
        <taxon>Magnoliopsida</taxon>
        <taxon>eudicotyledons</taxon>
        <taxon>Gunneridae</taxon>
        <taxon>Pentapetalae</taxon>
        <taxon>asterids</taxon>
        <taxon>lamiids</taxon>
        <taxon>Gentianales</taxon>
        <taxon>Rubiaceae</taxon>
        <taxon>Rubioideae</taxon>
        <taxon>Spermacoceae</taxon>
        <taxon>Hedyotis-Oldenlandia complex</taxon>
        <taxon>Oldenlandia</taxon>
    </lineage>
</organism>
<dbReference type="AlphaFoldDB" id="A0AAV1E4I8"/>
<sequence length="470" mass="53018">MILMRRLLTAFGCFYILTGKSTLLNKLFGTNFKESDAFPRRSTTTEGIWLARCIGIQPFTLVMDLEGTDGLDHGEEEPVLLKQIATFAVAVSDIVLLNVWCCDLGRENATNNNILRTVLQAMMQRLFDPRSTTLMFVIRDKTRTPLGNLESIIHKDIQRIWDSIPKSRDLHSTSIYELFTVEVVALSSYDYKEEDFNKEVDDLRDRFVNSIEPGRLAGRRKALAAASEFPSAAVQIWNEIKGYKGFDLPSYKVLNSTVRCHDIADSKYDSFQKNEEWRGIQEIAQSHPVPNFGKKLSTIIKTCLTEYDAETTYFDEAVRMRIRKQLEEKLLKLVQPTHRSILGRIGCDALERFKESFDAALNGGKKLALVAPLYSKDFMKQFDGACADAAIDNANWGTSVVRDSLQCGINLYVETVGVGKVSELKTVYEIKLKAALAEPVKGLLLEDRADPWLAIRKLLKTETRAAADGF</sequence>
<dbReference type="InterPro" id="IPR027417">
    <property type="entry name" value="P-loop_NTPase"/>
</dbReference>
<evidence type="ECO:0000256" key="3">
    <source>
        <dbReference type="ARBA" id="ARBA00022801"/>
    </source>
</evidence>
<accession>A0AAV1E4I8</accession>
<keyword evidence="7" id="KW-0472">Membrane</keyword>
<evidence type="ECO:0000313" key="11">
    <source>
        <dbReference type="Proteomes" id="UP001161247"/>
    </source>
</evidence>
<gene>
    <name evidence="10" type="ORF">OLC1_LOCUS21129</name>
</gene>
<dbReference type="GO" id="GO:0003924">
    <property type="term" value="F:GTPase activity"/>
    <property type="evidence" value="ECO:0007669"/>
    <property type="project" value="TreeGrafter"/>
</dbReference>
<dbReference type="PANTHER" id="PTHR45923">
    <property type="entry name" value="PROTEIN SEY1"/>
    <property type="match status" value="1"/>
</dbReference>
<keyword evidence="1" id="KW-0812">Transmembrane</keyword>
<evidence type="ECO:0000256" key="6">
    <source>
        <dbReference type="ARBA" id="ARBA00023134"/>
    </source>
</evidence>
<evidence type="ECO:0000259" key="9">
    <source>
        <dbReference type="PROSITE" id="PS51715"/>
    </source>
</evidence>
<dbReference type="InterPro" id="IPR008803">
    <property type="entry name" value="RHD3/Sey1"/>
</dbReference>